<accession>A0A397SFN0</accession>
<evidence type="ECO:0000259" key="5">
    <source>
        <dbReference type="PROSITE" id="PS50011"/>
    </source>
</evidence>
<dbReference type="InterPro" id="IPR051681">
    <property type="entry name" value="Ser/Thr_Kinases-Pseudokinases"/>
</dbReference>
<evidence type="ECO:0000313" key="7">
    <source>
        <dbReference type="Proteomes" id="UP000265703"/>
    </source>
</evidence>
<evidence type="ECO:0000256" key="4">
    <source>
        <dbReference type="ARBA" id="ARBA00022840"/>
    </source>
</evidence>
<dbReference type="AlphaFoldDB" id="A0A397SFN0"/>
<keyword evidence="2" id="KW-0547">Nucleotide-binding</keyword>
<dbReference type="PANTHER" id="PTHR44329:SF288">
    <property type="entry name" value="MITOGEN-ACTIVATED PROTEIN KINASE KINASE KINASE 20"/>
    <property type="match status" value="1"/>
</dbReference>
<dbReference type="InterPro" id="IPR001245">
    <property type="entry name" value="Ser-Thr/Tyr_kinase_cat_dom"/>
</dbReference>
<keyword evidence="7" id="KW-1185">Reference proteome</keyword>
<dbReference type="GO" id="GO:0005524">
    <property type="term" value="F:ATP binding"/>
    <property type="evidence" value="ECO:0007669"/>
    <property type="project" value="UniProtKB-KW"/>
</dbReference>
<gene>
    <name evidence="6" type="ORF">C1645_833700</name>
</gene>
<proteinExistence type="predicted"/>
<sequence length="323" mass="38334">MAFIKNLLRSNKHQSEQEYLSDDVFEQIKDFKYWYLTKKQELLIDKLIINEELKRHYKKYGLCKECKQPNTSFTECWPCKIKPSFKNWSKWIEYDKFENIEYITKGGFGTIYKANWKNGKVSTVALKSLNDSENITLEFLNEINLHLKMNNSLRIIKIYGITKDPKTSNFMMVMDYAEKGNLRQILNSDFNSLGWYDKFEILMDTAQGLDDIHKMGLTHQDFHSGTLILKLDLCVDTIPSKRPTAKYLCEIFKQWYLDIYTIGWKKDSEIYEIYKQSIYTSRLLNFNNLPEPKNVDDEKELKNADEVHTESIEPIDFTENNNF</sequence>
<organism evidence="6 7">
    <name type="scientific">Glomus cerebriforme</name>
    <dbReference type="NCBI Taxonomy" id="658196"/>
    <lineage>
        <taxon>Eukaryota</taxon>
        <taxon>Fungi</taxon>
        <taxon>Fungi incertae sedis</taxon>
        <taxon>Mucoromycota</taxon>
        <taxon>Glomeromycotina</taxon>
        <taxon>Glomeromycetes</taxon>
        <taxon>Glomerales</taxon>
        <taxon>Glomeraceae</taxon>
        <taxon>Glomus</taxon>
    </lineage>
</organism>
<keyword evidence="3 6" id="KW-0418">Kinase</keyword>
<dbReference type="PANTHER" id="PTHR44329">
    <property type="entry name" value="SERINE/THREONINE-PROTEIN KINASE TNNI3K-RELATED"/>
    <property type="match status" value="1"/>
</dbReference>
<dbReference type="Proteomes" id="UP000265703">
    <property type="component" value="Unassembled WGS sequence"/>
</dbReference>
<dbReference type="PROSITE" id="PS50011">
    <property type="entry name" value="PROTEIN_KINASE_DOM"/>
    <property type="match status" value="1"/>
</dbReference>
<dbReference type="SUPFAM" id="SSF56112">
    <property type="entry name" value="Protein kinase-like (PK-like)"/>
    <property type="match status" value="1"/>
</dbReference>
<name>A0A397SFN0_9GLOM</name>
<evidence type="ECO:0000256" key="3">
    <source>
        <dbReference type="ARBA" id="ARBA00022777"/>
    </source>
</evidence>
<dbReference type="InterPro" id="IPR000719">
    <property type="entry name" value="Prot_kinase_dom"/>
</dbReference>
<evidence type="ECO:0000256" key="1">
    <source>
        <dbReference type="ARBA" id="ARBA00022679"/>
    </source>
</evidence>
<evidence type="ECO:0000256" key="2">
    <source>
        <dbReference type="ARBA" id="ARBA00022741"/>
    </source>
</evidence>
<dbReference type="OrthoDB" id="4062651at2759"/>
<dbReference type="EMBL" id="QKYT01000565">
    <property type="protein sequence ID" value="RIA83516.1"/>
    <property type="molecule type" value="Genomic_DNA"/>
</dbReference>
<dbReference type="Pfam" id="PF07714">
    <property type="entry name" value="PK_Tyr_Ser-Thr"/>
    <property type="match status" value="1"/>
</dbReference>
<dbReference type="GO" id="GO:0004674">
    <property type="term" value="F:protein serine/threonine kinase activity"/>
    <property type="evidence" value="ECO:0007669"/>
    <property type="project" value="TreeGrafter"/>
</dbReference>
<keyword evidence="1" id="KW-0808">Transferase</keyword>
<comment type="caution">
    <text evidence="6">The sequence shown here is derived from an EMBL/GenBank/DDBJ whole genome shotgun (WGS) entry which is preliminary data.</text>
</comment>
<evidence type="ECO:0000313" key="6">
    <source>
        <dbReference type="EMBL" id="RIA83516.1"/>
    </source>
</evidence>
<reference evidence="6 7" key="1">
    <citation type="submission" date="2018-06" db="EMBL/GenBank/DDBJ databases">
        <title>Comparative genomics reveals the genomic features of Rhizophagus irregularis, R. cerebriforme, R. diaphanum and Gigaspora rosea, and their symbiotic lifestyle signature.</title>
        <authorList>
            <person name="Morin E."/>
            <person name="San Clemente H."/>
            <person name="Chen E.C.H."/>
            <person name="De La Providencia I."/>
            <person name="Hainaut M."/>
            <person name="Kuo A."/>
            <person name="Kohler A."/>
            <person name="Murat C."/>
            <person name="Tang N."/>
            <person name="Roy S."/>
            <person name="Loubradou J."/>
            <person name="Henrissat B."/>
            <person name="Grigoriev I.V."/>
            <person name="Corradi N."/>
            <person name="Roux C."/>
            <person name="Martin F.M."/>
        </authorList>
    </citation>
    <scope>NUCLEOTIDE SEQUENCE [LARGE SCALE GENOMIC DNA]</scope>
    <source>
        <strain evidence="6 7">DAOM 227022</strain>
    </source>
</reference>
<dbReference type="Gene3D" id="1.10.510.10">
    <property type="entry name" value="Transferase(Phosphotransferase) domain 1"/>
    <property type="match status" value="1"/>
</dbReference>
<feature type="domain" description="Protein kinase" evidence="5">
    <location>
        <begin position="97"/>
        <end position="323"/>
    </location>
</feature>
<keyword evidence="4" id="KW-0067">ATP-binding</keyword>
<dbReference type="InterPro" id="IPR011009">
    <property type="entry name" value="Kinase-like_dom_sf"/>
</dbReference>
<protein>
    <submittedName>
        <fullName evidence="6">Kinase-like domain-containing protein</fullName>
    </submittedName>
</protein>